<comment type="caution">
    <text evidence="3">The sequence shown here is derived from an EMBL/GenBank/DDBJ whole genome shotgun (WGS) entry which is preliminary data.</text>
</comment>
<keyword evidence="2" id="KW-1133">Transmembrane helix</keyword>
<feature type="compositionally biased region" description="Low complexity" evidence="1">
    <location>
        <begin position="39"/>
        <end position="56"/>
    </location>
</feature>
<reference evidence="3" key="1">
    <citation type="journal article" date="2019" name="Plant J.">
        <title>Chlorella vulgaris genome assembly and annotation reveals the molecular basis for metabolic acclimation to high light conditions.</title>
        <authorList>
            <person name="Cecchin M."/>
            <person name="Marcolungo L."/>
            <person name="Rossato M."/>
            <person name="Girolomoni L."/>
            <person name="Cosentino E."/>
            <person name="Cuine S."/>
            <person name="Li-Beisson Y."/>
            <person name="Delledonne M."/>
            <person name="Ballottari M."/>
        </authorList>
    </citation>
    <scope>NUCLEOTIDE SEQUENCE</scope>
    <source>
        <strain evidence="3">211/11P</strain>
    </source>
</reference>
<dbReference type="PANTHER" id="PTHR36343:SF1">
    <property type="entry name" value="EXPRESSED PROTEIN"/>
    <property type="match status" value="1"/>
</dbReference>
<dbReference type="AlphaFoldDB" id="A0A9D4YUD2"/>
<feature type="region of interest" description="Disordered" evidence="1">
    <location>
        <begin position="39"/>
        <end position="79"/>
    </location>
</feature>
<protein>
    <submittedName>
        <fullName evidence="3">Uncharacterized protein</fullName>
    </submittedName>
</protein>
<name>A0A9D4YUD2_CHLVU</name>
<dbReference type="EMBL" id="SIDB01000011">
    <property type="protein sequence ID" value="KAI3426494.1"/>
    <property type="molecule type" value="Genomic_DNA"/>
</dbReference>
<feature type="transmembrane region" description="Helical" evidence="2">
    <location>
        <begin position="84"/>
        <end position="108"/>
    </location>
</feature>
<accession>A0A9D4YUD2</accession>
<proteinExistence type="predicted"/>
<feature type="compositionally biased region" description="Basic and acidic residues" evidence="1">
    <location>
        <begin position="58"/>
        <end position="79"/>
    </location>
</feature>
<dbReference type="GO" id="GO:0009507">
    <property type="term" value="C:chloroplast"/>
    <property type="evidence" value="ECO:0007669"/>
    <property type="project" value="TreeGrafter"/>
</dbReference>
<evidence type="ECO:0000256" key="2">
    <source>
        <dbReference type="SAM" id="Phobius"/>
    </source>
</evidence>
<keyword evidence="2" id="KW-0472">Membrane</keyword>
<sequence>MQTKLAFATAVSAPSGFARRPAATTVITPLRFVQQRQRVTTQALGDSSNNTTSSKTTLRREDEPEEYWKSQAEKDGKSPFEDPLAQIGLLAIFFPFIFLAAAIAFGWVDLSAGR</sequence>
<evidence type="ECO:0000313" key="3">
    <source>
        <dbReference type="EMBL" id="KAI3426494.1"/>
    </source>
</evidence>
<dbReference type="PANTHER" id="PTHR36343">
    <property type="entry name" value="EXPRESSED PROTEIN"/>
    <property type="match status" value="1"/>
</dbReference>
<keyword evidence="4" id="KW-1185">Reference proteome</keyword>
<gene>
    <name evidence="3" type="ORF">D9Q98_008860</name>
</gene>
<keyword evidence="2" id="KW-0812">Transmembrane</keyword>
<evidence type="ECO:0000313" key="4">
    <source>
        <dbReference type="Proteomes" id="UP001055712"/>
    </source>
</evidence>
<dbReference type="OrthoDB" id="7333885at2759"/>
<evidence type="ECO:0000256" key="1">
    <source>
        <dbReference type="SAM" id="MobiDB-lite"/>
    </source>
</evidence>
<dbReference type="Proteomes" id="UP001055712">
    <property type="component" value="Unassembled WGS sequence"/>
</dbReference>
<reference evidence="3" key="2">
    <citation type="submission" date="2020-11" db="EMBL/GenBank/DDBJ databases">
        <authorList>
            <person name="Cecchin M."/>
            <person name="Marcolungo L."/>
            <person name="Rossato M."/>
            <person name="Girolomoni L."/>
            <person name="Cosentino E."/>
            <person name="Cuine S."/>
            <person name="Li-Beisson Y."/>
            <person name="Delledonne M."/>
            <person name="Ballottari M."/>
        </authorList>
    </citation>
    <scope>NUCLEOTIDE SEQUENCE</scope>
    <source>
        <strain evidence="3">211/11P</strain>
        <tissue evidence="3">Whole cell</tissue>
    </source>
</reference>
<organism evidence="3 4">
    <name type="scientific">Chlorella vulgaris</name>
    <name type="common">Green alga</name>
    <dbReference type="NCBI Taxonomy" id="3077"/>
    <lineage>
        <taxon>Eukaryota</taxon>
        <taxon>Viridiplantae</taxon>
        <taxon>Chlorophyta</taxon>
        <taxon>core chlorophytes</taxon>
        <taxon>Trebouxiophyceae</taxon>
        <taxon>Chlorellales</taxon>
        <taxon>Chlorellaceae</taxon>
        <taxon>Chlorella clade</taxon>
        <taxon>Chlorella</taxon>
    </lineage>
</organism>